<dbReference type="AlphaFoldDB" id="A0A317QL09"/>
<organism evidence="1 2">
    <name type="scientific">Geodermatophilus normandii</name>
    <dbReference type="NCBI Taxonomy" id="1137989"/>
    <lineage>
        <taxon>Bacteria</taxon>
        <taxon>Bacillati</taxon>
        <taxon>Actinomycetota</taxon>
        <taxon>Actinomycetes</taxon>
        <taxon>Geodermatophilales</taxon>
        <taxon>Geodermatophilaceae</taxon>
        <taxon>Geodermatophilus</taxon>
    </lineage>
</organism>
<dbReference type="OrthoDB" id="9803231at2"/>
<protein>
    <submittedName>
        <fullName evidence="1">Uncharacterized protein</fullName>
    </submittedName>
</protein>
<evidence type="ECO:0000313" key="1">
    <source>
        <dbReference type="EMBL" id="PWW24062.1"/>
    </source>
</evidence>
<keyword evidence="2" id="KW-1185">Reference proteome</keyword>
<gene>
    <name evidence="1" type="ORF">JD79_03240</name>
</gene>
<accession>A0A317QL09</accession>
<dbReference type="Proteomes" id="UP000246661">
    <property type="component" value="Unassembled WGS sequence"/>
</dbReference>
<reference evidence="2" key="1">
    <citation type="submission" date="2018-05" db="EMBL/GenBank/DDBJ databases">
        <authorList>
            <person name="Klenk H.-P."/>
            <person name="Huntemann M."/>
            <person name="Clum A."/>
            <person name="Pillay M."/>
            <person name="Palaniappan K."/>
            <person name="Varghese N."/>
            <person name="Mikhailova N."/>
            <person name="Stamatis D."/>
            <person name="Reddy T."/>
            <person name="Daum C."/>
            <person name="Shapiro N."/>
            <person name="Ivanova N."/>
            <person name="Kyrpides N."/>
            <person name="Woyke T."/>
        </authorList>
    </citation>
    <scope>NUCLEOTIDE SEQUENCE [LARGE SCALE GENOMIC DNA]</scope>
    <source>
        <strain evidence="2">DSM 45417</strain>
    </source>
</reference>
<evidence type="ECO:0000313" key="2">
    <source>
        <dbReference type="Proteomes" id="UP000246661"/>
    </source>
</evidence>
<comment type="caution">
    <text evidence="1">The sequence shown here is derived from an EMBL/GenBank/DDBJ whole genome shotgun (WGS) entry which is preliminary data.</text>
</comment>
<name>A0A317QL09_9ACTN</name>
<dbReference type="RefSeq" id="WP_146220467.1">
    <property type="nucleotide sequence ID" value="NZ_QGTX01000001.1"/>
</dbReference>
<sequence length="63" mass="6932">MELTRVVAGTRHAAVRLWRGHVQLWDAFLSADPWDPGPADHDARPLHWEGSVLVGTVLPGRPG</sequence>
<proteinExistence type="predicted"/>
<dbReference type="EMBL" id="QGTX01000001">
    <property type="protein sequence ID" value="PWW24062.1"/>
    <property type="molecule type" value="Genomic_DNA"/>
</dbReference>